<keyword evidence="4" id="KW-0808">Transferase</keyword>
<reference evidence="4 5" key="1">
    <citation type="submission" date="2018-12" db="EMBL/GenBank/DDBJ databases">
        <title>Sphingomonas sp. HMF7854 Genome sequencing and assembly.</title>
        <authorList>
            <person name="Cha I."/>
            <person name="Kang H."/>
            <person name="Kim H."/>
            <person name="Kang J."/>
            <person name="Joh K."/>
        </authorList>
    </citation>
    <scope>NUCLEOTIDE SEQUENCE [LARGE SCALE GENOMIC DNA]</scope>
    <source>
        <strain evidence="4 5">HMF7854</strain>
    </source>
</reference>
<evidence type="ECO:0000256" key="1">
    <source>
        <dbReference type="SAM" id="MobiDB-lite"/>
    </source>
</evidence>
<feature type="transmembrane region" description="Helical" evidence="2">
    <location>
        <begin position="169"/>
        <end position="194"/>
    </location>
</feature>
<dbReference type="Proteomes" id="UP000274661">
    <property type="component" value="Unassembled WGS sequence"/>
</dbReference>
<dbReference type="EMBL" id="RWJF01000001">
    <property type="protein sequence ID" value="RST31705.1"/>
    <property type="molecule type" value="Genomic_DNA"/>
</dbReference>
<dbReference type="OrthoDB" id="9796461at2"/>
<dbReference type="InterPro" id="IPR050879">
    <property type="entry name" value="Acyltransferase_3"/>
</dbReference>
<gene>
    <name evidence="4" type="ORF">HMF7854_13305</name>
</gene>
<dbReference type="Pfam" id="PF01757">
    <property type="entry name" value="Acyl_transf_3"/>
    <property type="match status" value="1"/>
</dbReference>
<feature type="domain" description="Acyltransferase 3" evidence="3">
    <location>
        <begin position="72"/>
        <end position="367"/>
    </location>
</feature>
<sequence length="396" mass="42692">MDGREPERFPRAQRRLDPDPLRREEPARGAAALLSPLPAEIETPGNLCESSSLYAAGVVPGGKVGKQRFVTLDGLRGLAALAVLLHHAVPKLMPGHVLLPAGYLSVDFFFLLSGFVISAVYEMRFPKGLGSFVRTRLVRLVPTMWCGILLGALLASWRGMDLVELRLSAALLFIPLVFGNFGLFALNGVQWSLYFELVANYVHGLLIWRMPTYWIAVIALCAYASLGLLSDHFGSMAFGDRDANFAAGYARVAASYLGGVLVFRSWQQGRLLDLSGLNPFLLFALVMAISCWFGPKFDFAAVLVWPLVLIAGIQHQTRFEALCAFGGAVSFPLYAVHLPIVDGTLLALGTGASQAAFACVCALGVAMLPMQLKRLRSRLAAAGPVTSAAAGQPLTR</sequence>
<accession>A0A3R9Y798</accession>
<organism evidence="4 5">
    <name type="scientific">Sphingomonas ginkgonis</name>
    <dbReference type="NCBI Taxonomy" id="2315330"/>
    <lineage>
        <taxon>Bacteria</taxon>
        <taxon>Pseudomonadati</taxon>
        <taxon>Pseudomonadota</taxon>
        <taxon>Alphaproteobacteria</taxon>
        <taxon>Sphingomonadales</taxon>
        <taxon>Sphingomonadaceae</taxon>
        <taxon>Sphingomonas</taxon>
    </lineage>
</organism>
<keyword evidence="4" id="KW-0012">Acyltransferase</keyword>
<protein>
    <submittedName>
        <fullName evidence="4">Acyltransferase</fullName>
    </submittedName>
</protein>
<name>A0A3R9Y798_9SPHN</name>
<proteinExistence type="predicted"/>
<keyword evidence="2" id="KW-0472">Membrane</keyword>
<dbReference type="InterPro" id="IPR002656">
    <property type="entry name" value="Acyl_transf_3_dom"/>
</dbReference>
<dbReference type="GO" id="GO:0016747">
    <property type="term" value="F:acyltransferase activity, transferring groups other than amino-acyl groups"/>
    <property type="evidence" value="ECO:0007669"/>
    <property type="project" value="InterPro"/>
</dbReference>
<feature type="transmembrane region" description="Helical" evidence="2">
    <location>
        <begin position="101"/>
        <end position="121"/>
    </location>
</feature>
<feature type="transmembrane region" description="Helical" evidence="2">
    <location>
        <begin position="246"/>
        <end position="263"/>
    </location>
</feature>
<keyword evidence="5" id="KW-1185">Reference proteome</keyword>
<dbReference type="PANTHER" id="PTHR23028">
    <property type="entry name" value="ACETYLTRANSFERASE"/>
    <property type="match status" value="1"/>
</dbReference>
<dbReference type="PANTHER" id="PTHR23028:SF134">
    <property type="entry name" value="PUTATIVE (AFU_ORTHOLOGUE AFUA_4G08520)-RELATED"/>
    <property type="match status" value="1"/>
</dbReference>
<feature type="region of interest" description="Disordered" evidence="1">
    <location>
        <begin position="1"/>
        <end position="27"/>
    </location>
</feature>
<evidence type="ECO:0000313" key="4">
    <source>
        <dbReference type="EMBL" id="RST31705.1"/>
    </source>
</evidence>
<comment type="caution">
    <text evidence="4">The sequence shown here is derived from an EMBL/GenBank/DDBJ whole genome shotgun (WGS) entry which is preliminary data.</text>
</comment>
<evidence type="ECO:0000259" key="3">
    <source>
        <dbReference type="Pfam" id="PF01757"/>
    </source>
</evidence>
<feature type="transmembrane region" description="Helical" evidence="2">
    <location>
        <begin position="346"/>
        <end position="368"/>
    </location>
</feature>
<feature type="transmembrane region" description="Helical" evidence="2">
    <location>
        <begin position="137"/>
        <end position="157"/>
    </location>
</feature>
<keyword evidence="2" id="KW-0812">Transmembrane</keyword>
<keyword evidence="2" id="KW-1133">Transmembrane helix</keyword>
<feature type="transmembrane region" description="Helical" evidence="2">
    <location>
        <begin position="206"/>
        <end position="226"/>
    </location>
</feature>
<evidence type="ECO:0000256" key="2">
    <source>
        <dbReference type="SAM" id="Phobius"/>
    </source>
</evidence>
<feature type="transmembrane region" description="Helical" evidence="2">
    <location>
        <begin position="299"/>
        <end position="315"/>
    </location>
</feature>
<evidence type="ECO:0000313" key="5">
    <source>
        <dbReference type="Proteomes" id="UP000274661"/>
    </source>
</evidence>
<feature type="transmembrane region" description="Helical" evidence="2">
    <location>
        <begin position="322"/>
        <end position="340"/>
    </location>
</feature>
<dbReference type="AlphaFoldDB" id="A0A3R9Y798"/>